<organism evidence="1 2">
    <name type="scientific">Candidatus Woesebacteria bacterium GW2011_GWB1_38_5b</name>
    <dbReference type="NCBI Taxonomy" id="1618569"/>
    <lineage>
        <taxon>Bacteria</taxon>
        <taxon>Candidatus Woeseibacteriota</taxon>
    </lineage>
</organism>
<dbReference type="Proteomes" id="UP000034181">
    <property type="component" value="Unassembled WGS sequence"/>
</dbReference>
<sequence length="71" mass="8458">MFDNYIKLASRCKPAIIDPMKINAEWHKKNKMPKNPTEEQRIKWHIAHAKNCACWPIPKKLQEIIDKKYPS</sequence>
<proteinExistence type="predicted"/>
<gene>
    <name evidence="1" type="ORF">US96_C0034G0005</name>
</gene>
<evidence type="ECO:0000313" key="2">
    <source>
        <dbReference type="Proteomes" id="UP000034181"/>
    </source>
</evidence>
<dbReference type="EMBL" id="LBUZ01000034">
    <property type="protein sequence ID" value="KKQ74344.1"/>
    <property type="molecule type" value="Genomic_DNA"/>
</dbReference>
<accession>A0A0G0MKU7</accession>
<protein>
    <submittedName>
        <fullName evidence="1">Uncharacterized protein</fullName>
    </submittedName>
</protein>
<reference evidence="1 2" key="1">
    <citation type="journal article" date="2015" name="Nature">
        <title>rRNA introns, odd ribosomes, and small enigmatic genomes across a large radiation of phyla.</title>
        <authorList>
            <person name="Brown C.T."/>
            <person name="Hug L.A."/>
            <person name="Thomas B.C."/>
            <person name="Sharon I."/>
            <person name="Castelle C.J."/>
            <person name="Singh A."/>
            <person name="Wilkins M.J."/>
            <person name="Williams K.H."/>
            <person name="Banfield J.F."/>
        </authorList>
    </citation>
    <scope>NUCLEOTIDE SEQUENCE [LARGE SCALE GENOMIC DNA]</scope>
</reference>
<name>A0A0G0MKU7_9BACT</name>
<evidence type="ECO:0000313" key="1">
    <source>
        <dbReference type="EMBL" id="KKQ74344.1"/>
    </source>
</evidence>
<comment type="caution">
    <text evidence="1">The sequence shown here is derived from an EMBL/GenBank/DDBJ whole genome shotgun (WGS) entry which is preliminary data.</text>
</comment>
<dbReference type="AlphaFoldDB" id="A0A0G0MKU7"/>